<organism evidence="1 2">
    <name type="scientific">Botrytis tulipae</name>
    <dbReference type="NCBI Taxonomy" id="87230"/>
    <lineage>
        <taxon>Eukaryota</taxon>
        <taxon>Fungi</taxon>
        <taxon>Dikarya</taxon>
        <taxon>Ascomycota</taxon>
        <taxon>Pezizomycotina</taxon>
        <taxon>Leotiomycetes</taxon>
        <taxon>Helotiales</taxon>
        <taxon>Sclerotiniaceae</taxon>
        <taxon>Botrytis</taxon>
    </lineage>
</organism>
<dbReference type="AlphaFoldDB" id="A0A4Z1EMM0"/>
<comment type="caution">
    <text evidence="1">The sequence shown here is derived from an EMBL/GenBank/DDBJ whole genome shotgun (WGS) entry which is preliminary data.</text>
</comment>
<dbReference type="OrthoDB" id="3524410at2759"/>
<name>A0A4Z1EMM0_9HELO</name>
<gene>
    <name evidence="1" type="ORF">BTUL_0106g00140</name>
</gene>
<sequence length="147" mass="16731">MRSYHPLEIPLFFRQNFGAAVGMMRVSDTIALSLENVYRIITRWTSRIWRRIWGNRKGLTTDQLPTTNTPVVNHTPKQSQVSSLASSIFTETKNDERNFALHSNPVKSMNYIPSGPVPVFPSPCAEIRGRSREMDSHVTVFPPPPYS</sequence>
<evidence type="ECO:0000313" key="1">
    <source>
        <dbReference type="EMBL" id="TGO11603.1"/>
    </source>
</evidence>
<evidence type="ECO:0000313" key="2">
    <source>
        <dbReference type="Proteomes" id="UP000297777"/>
    </source>
</evidence>
<dbReference type="Proteomes" id="UP000297777">
    <property type="component" value="Unassembled WGS sequence"/>
</dbReference>
<proteinExistence type="predicted"/>
<keyword evidence="2" id="KW-1185">Reference proteome</keyword>
<accession>A0A4Z1EMM0</accession>
<protein>
    <submittedName>
        <fullName evidence="1">Uncharacterized protein</fullName>
    </submittedName>
</protein>
<reference evidence="1 2" key="1">
    <citation type="submission" date="2017-12" db="EMBL/GenBank/DDBJ databases">
        <title>Comparative genomics of Botrytis spp.</title>
        <authorList>
            <person name="Valero-Jimenez C.A."/>
            <person name="Tapia P."/>
            <person name="Veloso J."/>
            <person name="Silva-Moreno E."/>
            <person name="Staats M."/>
            <person name="Valdes J.H."/>
            <person name="Van Kan J.A.L."/>
        </authorList>
    </citation>
    <scope>NUCLEOTIDE SEQUENCE [LARGE SCALE GENOMIC DNA]</scope>
    <source>
        <strain evidence="1 2">Bt9001</strain>
    </source>
</reference>
<dbReference type="EMBL" id="PQXH01000106">
    <property type="protein sequence ID" value="TGO11603.1"/>
    <property type="molecule type" value="Genomic_DNA"/>
</dbReference>